<evidence type="ECO:0000313" key="5">
    <source>
        <dbReference type="Proteomes" id="UP000515317"/>
    </source>
</evidence>
<dbReference type="RefSeq" id="WP_222877026.1">
    <property type="nucleotide sequence ID" value="NZ_AP023361.1"/>
</dbReference>
<feature type="compositionally biased region" description="Low complexity" evidence="2">
    <location>
        <begin position="398"/>
        <end position="419"/>
    </location>
</feature>
<feature type="region of interest" description="Disordered" evidence="2">
    <location>
        <begin position="321"/>
        <end position="419"/>
    </location>
</feature>
<feature type="compositionally biased region" description="Pro residues" evidence="2">
    <location>
        <begin position="26"/>
        <end position="52"/>
    </location>
</feature>
<sequence length="419" mass="44669">MNNSILALALGALALSASGAAAQYDAPPPYSPPPSQYSPPPQYGAPPAPQPQSNPACLQLEAQLAQFDAQGADPQQAQLEAAYSQQRAQMDQMTARSRAAGCGRNFLFGPRDPTCRGLEDQIDRIRDQVKRLESQLNRGRGGANAREGQRRGLIAALARNQCGAQYQAAVPQQQERGGLFGLLFGNRGGGGGGGYQQDYPAQVPQTSTFRTVCVRTCDGFFFPVSFTTVPARFGQDDNICRRTCPGAEAILFSYPNPGGTIEQATSTSGQAYTSLPNAFKYQTEFVKDCSCKPAGQTWEQALSGAEDDTLQSGDIVVDEESARAMSQPGLRKGGEAVATPDQAARAAQDSATQVINEGVVEGPANTDPPIGYPDPAQAQNPGTQNNPAQNNPNERTAVPYYVPQPQQQRQPVYSPPVMR</sequence>
<reference evidence="4 5" key="1">
    <citation type="submission" date="2020-08" db="EMBL/GenBank/DDBJ databases">
        <title>Genome sequence of Rhizobiales bacterium strain IZ6.</title>
        <authorList>
            <person name="Nakai R."/>
            <person name="Naganuma T."/>
        </authorList>
    </citation>
    <scope>NUCLEOTIDE SEQUENCE [LARGE SCALE GENOMIC DNA]</scope>
    <source>
        <strain evidence="4 5">IZ6</strain>
    </source>
</reference>
<evidence type="ECO:0000256" key="3">
    <source>
        <dbReference type="SAM" id="SignalP"/>
    </source>
</evidence>
<dbReference type="KEGG" id="tso:IZ6_11300"/>
<dbReference type="Proteomes" id="UP000515317">
    <property type="component" value="Chromosome"/>
</dbReference>
<evidence type="ECO:0008006" key="6">
    <source>
        <dbReference type="Google" id="ProtNLM"/>
    </source>
</evidence>
<keyword evidence="5" id="KW-1185">Reference proteome</keyword>
<feature type="chain" id="PRO_5027595339" description="DUF2865 domain-containing protein" evidence="3">
    <location>
        <begin position="23"/>
        <end position="419"/>
    </location>
</feature>
<proteinExistence type="predicted"/>
<protein>
    <recommendedName>
        <fullName evidence="6">DUF2865 domain-containing protein</fullName>
    </recommendedName>
</protein>
<dbReference type="InterPro" id="IPR021293">
    <property type="entry name" value="DUF2865"/>
</dbReference>
<keyword evidence="1" id="KW-0175">Coiled coil</keyword>
<feature type="region of interest" description="Disordered" evidence="2">
    <location>
        <begin position="21"/>
        <end position="54"/>
    </location>
</feature>
<dbReference type="AlphaFoldDB" id="A0A6S6QRN1"/>
<feature type="compositionally biased region" description="Polar residues" evidence="2">
    <location>
        <begin position="377"/>
        <end position="394"/>
    </location>
</feature>
<organism evidence="4 5">
    <name type="scientific">Terrihabitans soli</name>
    <dbReference type="NCBI Taxonomy" id="708113"/>
    <lineage>
        <taxon>Bacteria</taxon>
        <taxon>Pseudomonadati</taxon>
        <taxon>Pseudomonadota</taxon>
        <taxon>Alphaproteobacteria</taxon>
        <taxon>Hyphomicrobiales</taxon>
        <taxon>Terrihabitans</taxon>
    </lineage>
</organism>
<accession>A0A6S6QRN1</accession>
<feature type="coiled-coil region" evidence="1">
    <location>
        <begin position="76"/>
        <end position="135"/>
    </location>
</feature>
<keyword evidence="3" id="KW-0732">Signal</keyword>
<evidence type="ECO:0000256" key="2">
    <source>
        <dbReference type="SAM" id="MobiDB-lite"/>
    </source>
</evidence>
<dbReference type="Pfam" id="PF11064">
    <property type="entry name" value="DUF2865"/>
    <property type="match status" value="1"/>
</dbReference>
<dbReference type="EMBL" id="AP023361">
    <property type="protein sequence ID" value="BCJ90395.1"/>
    <property type="molecule type" value="Genomic_DNA"/>
</dbReference>
<name>A0A6S6QRN1_9HYPH</name>
<evidence type="ECO:0000313" key="4">
    <source>
        <dbReference type="EMBL" id="BCJ90395.1"/>
    </source>
</evidence>
<feature type="signal peptide" evidence="3">
    <location>
        <begin position="1"/>
        <end position="22"/>
    </location>
</feature>
<gene>
    <name evidence="4" type="ORF">IZ6_11300</name>
</gene>
<evidence type="ECO:0000256" key="1">
    <source>
        <dbReference type="SAM" id="Coils"/>
    </source>
</evidence>